<dbReference type="Proteomes" id="UP000232222">
    <property type="component" value="Chromosome"/>
</dbReference>
<dbReference type="Pfam" id="PF01430">
    <property type="entry name" value="HSP33"/>
    <property type="match status" value="1"/>
</dbReference>
<dbReference type="InterPro" id="IPR000397">
    <property type="entry name" value="Heat_shock_Hsp33"/>
</dbReference>
<dbReference type="KEGG" id="efr:EFREU_v1c06950"/>
<dbReference type="Gene3D" id="3.90.1280.10">
    <property type="entry name" value="HSP33 redox switch-like"/>
    <property type="match status" value="1"/>
</dbReference>
<dbReference type="GO" id="GO:0044183">
    <property type="term" value="F:protein folding chaperone"/>
    <property type="evidence" value="ECO:0007669"/>
    <property type="project" value="TreeGrafter"/>
</dbReference>
<organism evidence="1 2">
    <name type="scientific">Entomoplasma freundtii</name>
    <dbReference type="NCBI Taxonomy" id="74700"/>
    <lineage>
        <taxon>Bacteria</taxon>
        <taxon>Bacillati</taxon>
        <taxon>Mycoplasmatota</taxon>
        <taxon>Mollicutes</taxon>
        <taxon>Entomoplasmatales</taxon>
        <taxon>Entomoplasmataceae</taxon>
        <taxon>Entomoplasma</taxon>
    </lineage>
</organism>
<dbReference type="PIRSF" id="PIRSF005261">
    <property type="entry name" value="Heat_shock_Hsp33"/>
    <property type="match status" value="1"/>
</dbReference>
<dbReference type="PANTHER" id="PTHR30111:SF1">
    <property type="entry name" value="33 KDA CHAPERONIN"/>
    <property type="match status" value="1"/>
</dbReference>
<reference evidence="1 2" key="1">
    <citation type="submission" date="2017-11" db="EMBL/GenBank/DDBJ databases">
        <title>Genome sequence of Entomoplasma freundtii BARC 318 (ATCC 51999).</title>
        <authorList>
            <person name="Lo W.-S."/>
            <person name="Gasparich G.E."/>
            <person name="Kuo C.-H."/>
        </authorList>
    </citation>
    <scope>NUCLEOTIDE SEQUENCE [LARGE SCALE GENOMIC DNA]</scope>
    <source>
        <strain evidence="1 2">BARC 318</strain>
    </source>
</reference>
<dbReference type="AlphaFoldDB" id="A0A2K8NS87"/>
<evidence type="ECO:0000313" key="1">
    <source>
        <dbReference type="EMBL" id="ATZ16715.1"/>
    </source>
</evidence>
<dbReference type="PANTHER" id="PTHR30111">
    <property type="entry name" value="33 KDA CHAPERONIN"/>
    <property type="match status" value="1"/>
</dbReference>
<dbReference type="RefSeq" id="WP_100609791.1">
    <property type="nucleotide sequence ID" value="NZ_CP024962.1"/>
</dbReference>
<dbReference type="OrthoDB" id="9776534at2"/>
<dbReference type="GO" id="GO:0042026">
    <property type="term" value="P:protein refolding"/>
    <property type="evidence" value="ECO:0007669"/>
    <property type="project" value="TreeGrafter"/>
</dbReference>
<dbReference type="InterPro" id="IPR016154">
    <property type="entry name" value="Heat_shock_Hsp33_C"/>
</dbReference>
<proteinExistence type="predicted"/>
<gene>
    <name evidence="1" type="primary">hslO</name>
    <name evidence="1" type="ORF">EFREU_v1c06950</name>
</gene>
<dbReference type="GO" id="GO:0051082">
    <property type="term" value="F:unfolded protein binding"/>
    <property type="evidence" value="ECO:0007669"/>
    <property type="project" value="InterPro"/>
</dbReference>
<keyword evidence="1" id="KW-0346">Stress response</keyword>
<keyword evidence="2" id="KW-1185">Reference proteome</keyword>
<protein>
    <submittedName>
        <fullName evidence="1">Heat shock protein 33</fullName>
    </submittedName>
</protein>
<name>A0A2K8NS87_9MOLU</name>
<sequence>MDHGIRAISEKHHFKIFILDLTKTMQEIITLQGTNPFATILLSKATLATSLLALSLKNGEVLTASIDSKDAKTGKMITEFHDNHVRAYIQNPKFDITDEESKRFTNPYEWAWGTKGTLTINRQLRGYDPYVSKIALSSHGLDYDFMEFGRQSNQIQNLLMTMVALDKNWSVKKAVGLYIELLPNHTDDDIVYLEDKLQSTSIREQLLNEKDYETFLRILVPDAIKVGDNKISFRCTCNDEKIVDAIQLLGKQEITDMVKANEPAEVTCDFCKKKYLIAVSALQELIS</sequence>
<accession>A0A2K8NS87</accession>
<dbReference type="SUPFAM" id="SSF64397">
    <property type="entry name" value="Hsp33 domain"/>
    <property type="match status" value="1"/>
</dbReference>
<evidence type="ECO:0000313" key="2">
    <source>
        <dbReference type="Proteomes" id="UP000232222"/>
    </source>
</evidence>
<dbReference type="EMBL" id="CP024962">
    <property type="protein sequence ID" value="ATZ16715.1"/>
    <property type="molecule type" value="Genomic_DNA"/>
</dbReference>
<dbReference type="Gene3D" id="3.55.30.10">
    <property type="entry name" value="Hsp33 domain"/>
    <property type="match status" value="1"/>
</dbReference>
<dbReference type="InterPro" id="IPR016153">
    <property type="entry name" value="Heat_shock_Hsp33_N"/>
</dbReference>
<dbReference type="GO" id="GO:0005737">
    <property type="term" value="C:cytoplasm"/>
    <property type="evidence" value="ECO:0007669"/>
    <property type="project" value="InterPro"/>
</dbReference>
<dbReference type="SUPFAM" id="SSF118352">
    <property type="entry name" value="HSP33 redox switch-like"/>
    <property type="match status" value="1"/>
</dbReference>